<comment type="caution">
    <text evidence="2">The sequence shown here is derived from an EMBL/GenBank/DDBJ whole genome shotgun (WGS) entry which is preliminary data.</text>
</comment>
<accession>A0ABT2RNC7</accession>
<evidence type="ECO:0000313" key="3">
    <source>
        <dbReference type="Proteomes" id="UP001652431"/>
    </source>
</evidence>
<dbReference type="InterPro" id="IPR010982">
    <property type="entry name" value="Lambda_DNA-bd_dom_sf"/>
</dbReference>
<dbReference type="SMART" id="SM00530">
    <property type="entry name" value="HTH_XRE"/>
    <property type="match status" value="1"/>
</dbReference>
<name>A0ABT2RNC7_9FIRM</name>
<keyword evidence="3" id="KW-1185">Reference proteome</keyword>
<dbReference type="CDD" id="cd00093">
    <property type="entry name" value="HTH_XRE"/>
    <property type="match status" value="1"/>
</dbReference>
<dbReference type="Proteomes" id="UP001652431">
    <property type="component" value="Unassembled WGS sequence"/>
</dbReference>
<reference evidence="2 3" key="1">
    <citation type="journal article" date="2021" name="ISME Commun">
        <title>Automated analysis of genomic sequences facilitates high-throughput and comprehensive description of bacteria.</title>
        <authorList>
            <person name="Hitch T.C.A."/>
        </authorList>
    </citation>
    <scope>NUCLEOTIDE SEQUENCE [LARGE SCALE GENOMIC DNA]</scope>
    <source>
        <strain evidence="2 3">Sanger_03</strain>
    </source>
</reference>
<sequence length="98" mass="10908">MKRENAEIEMVEMKDNRYVVRAYQEKLSEAVGRQYAKARKDKGLTQQQVADVSGVKRPNIARLEGGKHSPTVDMLARVAASMGMQLEICLVDQADGQA</sequence>
<proteinExistence type="predicted"/>
<dbReference type="InterPro" id="IPR001387">
    <property type="entry name" value="Cro/C1-type_HTH"/>
</dbReference>
<gene>
    <name evidence="2" type="ORF">OCV99_10250</name>
</gene>
<dbReference type="PROSITE" id="PS50943">
    <property type="entry name" value="HTH_CROC1"/>
    <property type="match status" value="1"/>
</dbReference>
<protein>
    <submittedName>
        <fullName evidence="2">Helix-turn-helix domain-containing protein</fullName>
    </submittedName>
</protein>
<dbReference type="SUPFAM" id="SSF47413">
    <property type="entry name" value="lambda repressor-like DNA-binding domains"/>
    <property type="match status" value="1"/>
</dbReference>
<dbReference type="Pfam" id="PF01381">
    <property type="entry name" value="HTH_3"/>
    <property type="match status" value="1"/>
</dbReference>
<evidence type="ECO:0000313" key="2">
    <source>
        <dbReference type="EMBL" id="MCU6686922.1"/>
    </source>
</evidence>
<feature type="domain" description="HTH cro/C1-type" evidence="1">
    <location>
        <begin position="37"/>
        <end position="89"/>
    </location>
</feature>
<evidence type="ECO:0000259" key="1">
    <source>
        <dbReference type="PROSITE" id="PS50943"/>
    </source>
</evidence>
<dbReference type="EMBL" id="JAOQJU010000011">
    <property type="protein sequence ID" value="MCU6686922.1"/>
    <property type="molecule type" value="Genomic_DNA"/>
</dbReference>
<dbReference type="Gene3D" id="1.10.260.40">
    <property type="entry name" value="lambda repressor-like DNA-binding domains"/>
    <property type="match status" value="1"/>
</dbReference>
<organism evidence="2 3">
    <name type="scientific">Dorea acetigenes</name>
    <dbReference type="NCBI Taxonomy" id="2981787"/>
    <lineage>
        <taxon>Bacteria</taxon>
        <taxon>Bacillati</taxon>
        <taxon>Bacillota</taxon>
        <taxon>Clostridia</taxon>
        <taxon>Lachnospirales</taxon>
        <taxon>Lachnospiraceae</taxon>
        <taxon>Dorea</taxon>
    </lineage>
</organism>
<dbReference type="RefSeq" id="WP_227192685.1">
    <property type="nucleotide sequence ID" value="NZ_JAOQJU010000011.1"/>
</dbReference>